<comment type="subcellular location">
    <subcellularLocation>
        <location evidence="1">Cytoplasm</location>
    </subcellularLocation>
</comment>
<organism evidence="8 9">
    <name type="scientific">Rhododendron williamsianum</name>
    <dbReference type="NCBI Taxonomy" id="262921"/>
    <lineage>
        <taxon>Eukaryota</taxon>
        <taxon>Viridiplantae</taxon>
        <taxon>Streptophyta</taxon>
        <taxon>Embryophyta</taxon>
        <taxon>Tracheophyta</taxon>
        <taxon>Spermatophyta</taxon>
        <taxon>Magnoliopsida</taxon>
        <taxon>eudicotyledons</taxon>
        <taxon>Gunneridae</taxon>
        <taxon>Pentapetalae</taxon>
        <taxon>asterids</taxon>
        <taxon>Ericales</taxon>
        <taxon>Ericaceae</taxon>
        <taxon>Ericoideae</taxon>
        <taxon>Rhodoreae</taxon>
        <taxon>Rhododendron</taxon>
    </lineage>
</organism>
<evidence type="ECO:0000256" key="7">
    <source>
        <dbReference type="SAM" id="MobiDB-lite"/>
    </source>
</evidence>
<dbReference type="PANTHER" id="PTHR32295:SF123">
    <property type="entry name" value="PROTEIN IQ-DOMAIN 5"/>
    <property type="match status" value="1"/>
</dbReference>
<evidence type="ECO:0000256" key="4">
    <source>
        <dbReference type="ARBA" id="ARBA00022860"/>
    </source>
</evidence>
<comment type="caution">
    <text evidence="8">The sequence shown here is derived from an EMBL/GenBank/DDBJ whole genome shotgun (WGS) entry which is preliminary data.</text>
</comment>
<keyword evidence="2" id="KW-0963">Cytoplasm</keyword>
<dbReference type="OrthoDB" id="654277at2759"/>
<feature type="compositionally biased region" description="Low complexity" evidence="7">
    <location>
        <begin position="445"/>
        <end position="457"/>
    </location>
</feature>
<gene>
    <name evidence="8" type="ORF">C3L33_04756</name>
</gene>
<dbReference type="InterPro" id="IPR000048">
    <property type="entry name" value="IQ_motif_EF-hand-BS"/>
</dbReference>
<evidence type="ECO:0000256" key="3">
    <source>
        <dbReference type="ARBA" id="ARBA00022737"/>
    </source>
</evidence>
<name>A0A6A4LZ02_9ERIC</name>
<evidence type="ECO:0000313" key="8">
    <source>
        <dbReference type="EMBL" id="KAE9463320.1"/>
    </source>
</evidence>
<evidence type="ECO:0000256" key="5">
    <source>
        <dbReference type="ARBA" id="ARBA00024341"/>
    </source>
</evidence>
<feature type="compositionally biased region" description="Basic and acidic residues" evidence="7">
    <location>
        <begin position="428"/>
        <end position="439"/>
    </location>
</feature>
<feature type="non-terminal residue" evidence="8">
    <location>
        <position position="1"/>
    </location>
</feature>
<dbReference type="Pfam" id="PF00612">
    <property type="entry name" value="IQ"/>
    <property type="match status" value="1"/>
</dbReference>
<accession>A0A6A4LZ02</accession>
<dbReference type="AlphaFoldDB" id="A0A6A4LZ02"/>
<keyword evidence="9" id="KW-1185">Reference proteome</keyword>
<dbReference type="Gene3D" id="1.20.5.190">
    <property type="match status" value="1"/>
</dbReference>
<evidence type="ECO:0000256" key="6">
    <source>
        <dbReference type="ARBA" id="ARBA00024378"/>
    </source>
</evidence>
<protein>
    <recommendedName>
        <fullName evidence="10">DUF4005 domain-containing protein</fullName>
    </recommendedName>
</protein>
<dbReference type="EMBL" id="QEFC01000575">
    <property type="protein sequence ID" value="KAE9463320.1"/>
    <property type="molecule type" value="Genomic_DNA"/>
</dbReference>
<proteinExistence type="inferred from homology"/>
<dbReference type="GO" id="GO:0005516">
    <property type="term" value="F:calmodulin binding"/>
    <property type="evidence" value="ECO:0007669"/>
    <property type="project" value="UniProtKB-KW"/>
</dbReference>
<dbReference type="GO" id="GO:0005737">
    <property type="term" value="C:cytoplasm"/>
    <property type="evidence" value="ECO:0007669"/>
    <property type="project" value="UniProtKB-SubCell"/>
</dbReference>
<evidence type="ECO:0008006" key="10">
    <source>
        <dbReference type="Google" id="ProtNLM"/>
    </source>
</evidence>
<dbReference type="Proteomes" id="UP000428333">
    <property type="component" value="Linkage Group LG03"/>
</dbReference>
<dbReference type="PROSITE" id="PS50096">
    <property type="entry name" value="IQ"/>
    <property type="match status" value="2"/>
</dbReference>
<sequence length="563" mass="62722">MLTSMRPSLRLAIQVNRLNILACAYAHARHCDNVMLFFVYSRFLFHDLWYNKSYFTMGVSGKWIKALIGLNKSEKSQSLEKDGNVVCGFVPWWTLQRSRKVRQQRKHPVEIGADILRDEFNQNATPPFVDASIRPDADASGSPSISLQVQDAAHVQQNTSDEWAATRIQTAFRGFLARRALRALKGLVRLQALVRGHAVRKQAAITLRCMQALVRVQARVRARRVRLALESQTAQQNHQQQFEQDVRVREIEEGWCDRAGSVQEIQAKLLKRQEAAAKRERAMAYALANQWQAGSRQQQTPSGFEPDRNNWGWNWLERWMAVRPWENRFFDSHPKDGVVIHENGSDEVKNGTSTPFKSSGKKPISPNLSSHKMGPPQSDSCSSSPNKSASMQEATATQFTKPKPKPPTEDLVGETGPRPGMGSRSHSNPKERSALSDKQAKKRLSLPNNGNSPSASASLSLSRMLAGGILKSEDPLVLQLFSCWHGINSGHFSQMTSKVLLVKGKGFDLKVPSNLVELLLLSCESIALPDCTYSSAPRFPDRLGSSFGPEDGAPMAVSRGQLC</sequence>
<dbReference type="CDD" id="cd23767">
    <property type="entry name" value="IQCD"/>
    <property type="match status" value="1"/>
</dbReference>
<comment type="similarity">
    <text evidence="5">Belongs to the IQD family.</text>
</comment>
<dbReference type="PANTHER" id="PTHR32295">
    <property type="entry name" value="IQ-DOMAIN 5-RELATED"/>
    <property type="match status" value="1"/>
</dbReference>
<comment type="subunit">
    <text evidence="6">Binds to multiple calmodulin (CaM) in the presence of Ca(2+) and CaM-like proteins.</text>
</comment>
<feature type="region of interest" description="Disordered" evidence="7">
    <location>
        <begin position="341"/>
        <end position="457"/>
    </location>
</feature>
<evidence type="ECO:0000256" key="2">
    <source>
        <dbReference type="ARBA" id="ARBA00022490"/>
    </source>
</evidence>
<keyword evidence="3" id="KW-0677">Repeat</keyword>
<evidence type="ECO:0000256" key="1">
    <source>
        <dbReference type="ARBA" id="ARBA00004496"/>
    </source>
</evidence>
<evidence type="ECO:0000313" key="9">
    <source>
        <dbReference type="Proteomes" id="UP000428333"/>
    </source>
</evidence>
<reference evidence="8 9" key="1">
    <citation type="journal article" date="2019" name="Genome Biol. Evol.">
        <title>The Rhododendron genome and chromosomal organization provide insight into shared whole-genome duplications across the heath family (Ericaceae).</title>
        <authorList>
            <person name="Soza V.L."/>
            <person name="Lindsley D."/>
            <person name="Waalkes A."/>
            <person name="Ramage E."/>
            <person name="Patwardhan R.P."/>
            <person name="Burton J.N."/>
            <person name="Adey A."/>
            <person name="Kumar A."/>
            <person name="Qiu R."/>
            <person name="Shendure J."/>
            <person name="Hall B."/>
        </authorList>
    </citation>
    <scope>NUCLEOTIDE SEQUENCE [LARGE SCALE GENOMIC DNA]</scope>
    <source>
        <strain evidence="8">RSF 1966-606</strain>
    </source>
</reference>
<keyword evidence="4" id="KW-0112">Calmodulin-binding</keyword>
<dbReference type="FunFam" id="1.20.5.190:FF:000062">
    <property type="entry name" value="IQ-domain 11"/>
    <property type="match status" value="1"/>
</dbReference>
<feature type="compositionally biased region" description="Polar residues" evidence="7">
    <location>
        <begin position="377"/>
        <end position="400"/>
    </location>
</feature>